<evidence type="ECO:0000256" key="1">
    <source>
        <dbReference type="ARBA" id="ARBA00022729"/>
    </source>
</evidence>
<keyword evidence="3 4" id="KW-0998">Cell outer membrane</keyword>
<keyword evidence="8" id="KW-1185">Reference proteome</keyword>
<comment type="subunit">
    <text evidence="4">Component of the lipopolysaccharide transport and assembly complex. Interacts with LptE and LptA.</text>
</comment>
<evidence type="ECO:0000313" key="8">
    <source>
        <dbReference type="Proteomes" id="UP000185895"/>
    </source>
</evidence>
<dbReference type="GO" id="GO:0015920">
    <property type="term" value="P:lipopolysaccharide transport"/>
    <property type="evidence" value="ECO:0007669"/>
    <property type="project" value="InterPro"/>
</dbReference>
<proteinExistence type="inferred from homology"/>
<feature type="chain" id="PRO_5043059151" description="LPS-assembly protein LptD" evidence="4">
    <location>
        <begin position="34"/>
        <end position="814"/>
    </location>
</feature>
<dbReference type="Proteomes" id="UP000185895">
    <property type="component" value="Unassembled WGS sequence"/>
</dbReference>
<gene>
    <name evidence="4" type="primary">lptD</name>
    <name evidence="7" type="ORF">BJI46_07525</name>
</gene>
<dbReference type="STRING" id="1262585.BJI46_07525"/>
<dbReference type="GO" id="GO:0009279">
    <property type="term" value="C:cell outer membrane"/>
    <property type="evidence" value="ECO:0007669"/>
    <property type="project" value="UniProtKB-SubCell"/>
</dbReference>
<evidence type="ECO:0000259" key="6">
    <source>
        <dbReference type="Pfam" id="PF04453"/>
    </source>
</evidence>
<keyword evidence="2 4" id="KW-0472">Membrane</keyword>
<accession>A0A1E7RFB9</accession>
<evidence type="ECO:0000256" key="2">
    <source>
        <dbReference type="ARBA" id="ARBA00023136"/>
    </source>
</evidence>
<organism evidence="7 8">
    <name type="scientific">Acinetobacter qingfengensis</name>
    <dbReference type="NCBI Taxonomy" id="1262585"/>
    <lineage>
        <taxon>Bacteria</taxon>
        <taxon>Pseudomonadati</taxon>
        <taxon>Pseudomonadota</taxon>
        <taxon>Gammaproteobacteria</taxon>
        <taxon>Moraxellales</taxon>
        <taxon>Moraxellaceae</taxon>
        <taxon>Acinetobacter</taxon>
    </lineage>
</organism>
<dbReference type="InterPro" id="IPR050218">
    <property type="entry name" value="LptD"/>
</dbReference>
<comment type="caution">
    <text evidence="7">The sequence shown here is derived from an EMBL/GenBank/DDBJ whole genome shotgun (WGS) entry which is preliminary data.</text>
</comment>
<dbReference type="InterPro" id="IPR007543">
    <property type="entry name" value="LptD_C"/>
</dbReference>
<comment type="function">
    <text evidence="4">Together with LptE, is involved in the assembly of lipopolysaccharide (LPS) at the surface of the outer membrane.</text>
</comment>
<feature type="signal peptide" evidence="4">
    <location>
        <begin position="1"/>
        <end position="33"/>
    </location>
</feature>
<evidence type="ECO:0000256" key="3">
    <source>
        <dbReference type="ARBA" id="ARBA00023237"/>
    </source>
</evidence>
<dbReference type="EMBL" id="MKKK01000002">
    <property type="protein sequence ID" value="OEY97952.1"/>
    <property type="molecule type" value="Genomic_DNA"/>
</dbReference>
<evidence type="ECO:0000256" key="4">
    <source>
        <dbReference type="HAMAP-Rule" id="MF_01411"/>
    </source>
</evidence>
<dbReference type="OrthoDB" id="9760225at2"/>
<dbReference type="HAMAP" id="MF_01411">
    <property type="entry name" value="LPS_assembly_LptD"/>
    <property type="match status" value="1"/>
</dbReference>
<dbReference type="InterPro" id="IPR005653">
    <property type="entry name" value="OstA-like_N"/>
</dbReference>
<protein>
    <recommendedName>
        <fullName evidence="4">LPS-assembly protein LptD</fullName>
    </recommendedName>
</protein>
<dbReference type="GO" id="GO:1990351">
    <property type="term" value="C:transporter complex"/>
    <property type="evidence" value="ECO:0007669"/>
    <property type="project" value="TreeGrafter"/>
</dbReference>
<comment type="subcellular location">
    <subcellularLocation>
        <location evidence="4">Cell outer membrane</location>
    </subcellularLocation>
</comment>
<sequence length="814" mass="92199" precursor="true">MNQQFKKTTLFRSLLCIASIGCSHFSLVQTVYAEDSTQKAMNSETAQQFYQKYYLTPQQLAEATRSDLNASARCSGTWVTPIASDTPAAKDPTQVTSTISADEGYYNPEGSSFLQGNVEINQEGRRIYADKVELDKTQTYAKAQGRVQVAQGGLFAQSDEVNYNLKTQTGDLNNSYYISEAQQAHGYAQQIERTSPTTVTLKNASYSTCEPTAKPAWHIEAKEITLNQETGRGITKSARLYIKDTPVVPVPYFNFPIDDRRTTGFLMPNFGYTNDGGLQLTVPYYFNLAPNYDLTVTPRYLGGRGFMLNGDFRYLTENYGSGEMWGGYLPNDQSYDDEDRKDLHWKHFWQINKQFSTSINYNYVSDQDFFSDLDNSLNTQDEVNQERTWILNYANGIPGITAQLKVQNFQTLDRSISDADKPYARLPQFLFKYEGGKYNGLEYSFLNDTAYFKKSIEDGSATEDSGTRLYNQATVKYNFRNPGYWITPEFTVRSVNTYYDEDAENSGRSNSSATVVPQVSLDAGMVFEKQGKFLQTITPRFFYAYAPYRNQDNNPNFDTAQASIGYDQLFNPYRFYGHDRLEDNNFASIGVNYSLYDQQGLERLRAGLGQAFYFSDRRVYLNNTDQNGNIIAKDRLISTEKTSGPVLTLGSQLSNNINLVGNSAWTSGGENALSNISVNYADDKGLLYSLGYYYRKSLDDQRQQAYEQIAGSFVQPINDRWRILGHVQYDLHSSTTREWLLGVNYESCCWGVSVYARSYYNDLDDPTEPGVKAKQAIMAEFSLKGLGGLSGKLASLLENRVTGFDYVNQTWNQH</sequence>
<evidence type="ECO:0000313" key="7">
    <source>
        <dbReference type="EMBL" id="OEY97952.1"/>
    </source>
</evidence>
<feature type="domain" description="LptD C-terminal" evidence="6">
    <location>
        <begin position="339"/>
        <end position="721"/>
    </location>
</feature>
<name>A0A1E7RFB9_9GAMM</name>
<keyword evidence="1 4" id="KW-0732">Signal</keyword>
<dbReference type="Pfam" id="PF03968">
    <property type="entry name" value="LptD_N"/>
    <property type="match status" value="1"/>
</dbReference>
<dbReference type="Pfam" id="PF04453">
    <property type="entry name" value="LptD"/>
    <property type="match status" value="1"/>
</dbReference>
<feature type="domain" description="Organic solvent tolerance-like N-terminal" evidence="5">
    <location>
        <begin position="99"/>
        <end position="231"/>
    </location>
</feature>
<dbReference type="AlphaFoldDB" id="A0A1E7RFB9"/>
<comment type="caution">
    <text evidence="4">Lacks conserved residue(s) required for the propagation of feature annotation.</text>
</comment>
<comment type="similarity">
    <text evidence="4">Belongs to the LptD family.</text>
</comment>
<dbReference type="GO" id="GO:0043165">
    <property type="term" value="P:Gram-negative-bacterium-type cell outer membrane assembly"/>
    <property type="evidence" value="ECO:0007669"/>
    <property type="project" value="UniProtKB-UniRule"/>
</dbReference>
<dbReference type="InterPro" id="IPR020889">
    <property type="entry name" value="LipoPS_assembly_LptD"/>
</dbReference>
<evidence type="ECO:0000259" key="5">
    <source>
        <dbReference type="Pfam" id="PF03968"/>
    </source>
</evidence>
<dbReference type="PANTHER" id="PTHR30189">
    <property type="entry name" value="LPS-ASSEMBLY PROTEIN"/>
    <property type="match status" value="1"/>
</dbReference>
<dbReference type="Gene3D" id="2.60.450.10">
    <property type="entry name" value="Lipopolysaccharide (LPS) transport protein A like domain"/>
    <property type="match status" value="1"/>
</dbReference>
<dbReference type="PANTHER" id="PTHR30189:SF1">
    <property type="entry name" value="LPS-ASSEMBLY PROTEIN LPTD"/>
    <property type="match status" value="1"/>
</dbReference>
<reference evidence="7 8" key="1">
    <citation type="submission" date="2016-09" db="EMBL/GenBank/DDBJ databases">
        <authorList>
            <person name="Capua I."/>
            <person name="De Benedictis P."/>
            <person name="Joannis T."/>
            <person name="Lombin L.H."/>
            <person name="Cattoli G."/>
        </authorList>
    </citation>
    <scope>NUCLEOTIDE SEQUENCE [LARGE SCALE GENOMIC DNA]</scope>
    <source>
        <strain evidence="7 8">ANC 4671</strain>
    </source>
</reference>
<dbReference type="RefSeq" id="WP_070068706.1">
    <property type="nucleotide sequence ID" value="NZ_MKKK01000002.1"/>
</dbReference>